<dbReference type="PROSITE" id="PS50234">
    <property type="entry name" value="VWFA"/>
    <property type="match status" value="1"/>
</dbReference>
<accession>A0A381PKQ0</accession>
<dbReference type="AlphaFoldDB" id="A0A381PKQ0"/>
<dbReference type="InterPro" id="IPR010768">
    <property type="entry name" value="GATase1-like"/>
</dbReference>
<organism evidence="2">
    <name type="scientific">marine metagenome</name>
    <dbReference type="NCBI Taxonomy" id="408172"/>
    <lineage>
        <taxon>unclassified sequences</taxon>
        <taxon>metagenomes</taxon>
        <taxon>ecological metagenomes</taxon>
    </lineage>
</organism>
<dbReference type="EMBL" id="UINC01001016">
    <property type="protein sequence ID" value="SUZ67571.1"/>
    <property type="molecule type" value="Genomic_DNA"/>
</dbReference>
<dbReference type="CDD" id="cd00198">
    <property type="entry name" value="vWFA"/>
    <property type="match status" value="1"/>
</dbReference>
<dbReference type="Pfam" id="PF07090">
    <property type="entry name" value="GATase1_like"/>
    <property type="match status" value="1"/>
</dbReference>
<dbReference type="Pfam" id="PF00092">
    <property type="entry name" value="VWA"/>
    <property type="match status" value="1"/>
</dbReference>
<dbReference type="PANTHER" id="PTHR37947">
    <property type="entry name" value="BLL2462 PROTEIN"/>
    <property type="match status" value="1"/>
</dbReference>
<dbReference type="PANTHER" id="PTHR37947:SF2">
    <property type="entry name" value="VON WILLEBRAND FACTOR TYPE A"/>
    <property type="match status" value="1"/>
</dbReference>
<evidence type="ECO:0000313" key="2">
    <source>
        <dbReference type="EMBL" id="SUZ67571.1"/>
    </source>
</evidence>
<feature type="domain" description="VWFA" evidence="1">
    <location>
        <begin position="364"/>
        <end position="529"/>
    </location>
</feature>
<name>A0A381PKQ0_9ZZZZ</name>
<dbReference type="Gene3D" id="3.40.50.410">
    <property type="entry name" value="von Willebrand factor, type A domain"/>
    <property type="match status" value="2"/>
</dbReference>
<dbReference type="Pfam" id="PF13768">
    <property type="entry name" value="VWA_3"/>
    <property type="match status" value="1"/>
</dbReference>
<dbReference type="InterPro" id="IPR002035">
    <property type="entry name" value="VWF_A"/>
</dbReference>
<dbReference type="InterPro" id="IPR036465">
    <property type="entry name" value="vWFA_dom_sf"/>
</dbReference>
<sequence length="822" mass="90196">VVLLVAALVEPIWHRSGKWMSVVYALDVSSSIDPAFVGTAIDWIASTNAEGDPAHAAFIAFGGSARAVSSVEGIRTVEVSNDGGNRSINQSVTNLEAAVTRAFRSFDSRYLKRLVLITDGNENAGNVSRVLGEAQKNEVRMFTLPATVRGEGDSWIEDIDLPDEIREQEPVTATVRVFSRVATTTTVALVGDDQTLETREVSLEPGLNEVDFEVRLPAGGTGTLSGRLEGENDPFAQNDLYTQAVSVGARPRVLYVEGRLASAIYLRDALSTEGMDVSVVGPESLPETAAALESFDLVLLSDVPMEALGDTQINAILEYVRDSGGGFIFAAGESSYGEEGYADSEIEELLPVWFEINEKRKELALVIVLDKSYSMVGPKLELSKEAAKAALDLLEPTHSFGLITFDDTPYVTVPLQLAVEKPAINDFISRIIAGSQTNIYPALETAFAALESSEAEIRHIILLSDGKTYADDYEELVSLMSDSDITVSSVAVGQEADRELLGNIATWGRGRSYFIQDAERVPMIFIQETQIASQSTLVEEAVETTVLTSVEAFTDIDLDAAPPLRGYVRTMAKETAEVLIQSDSENPLLARWRYGLGRTAVFTSDVKNRWAADWLTWEGYGKFWSQLVRETMRRDGGEELDFVVERIGDEAVITVSALTEEGAYRTDLDPRLRVVGAVGEEASLSFEQVGPGTFQARHALGRPGEEPYEFELSGNNIEDRSQSLYYRYGDEFRLYPANTEMLTDIAEQTGGGFLPDVSEVFDDYGETASVPTPLWPWLSALALISFFFDIAIRRAPWFWRRFAGMRWDPFDGSTSVTDKPPG</sequence>
<evidence type="ECO:0000259" key="1">
    <source>
        <dbReference type="PROSITE" id="PS50234"/>
    </source>
</evidence>
<dbReference type="Gene3D" id="3.40.50.880">
    <property type="match status" value="1"/>
</dbReference>
<proteinExistence type="predicted"/>
<protein>
    <recommendedName>
        <fullName evidence="1">VWFA domain-containing protein</fullName>
    </recommendedName>
</protein>
<dbReference type="InterPro" id="IPR029062">
    <property type="entry name" value="Class_I_gatase-like"/>
</dbReference>
<dbReference type="SUPFAM" id="SSF53300">
    <property type="entry name" value="vWA-like"/>
    <property type="match status" value="2"/>
</dbReference>
<dbReference type="SMART" id="SM00327">
    <property type="entry name" value="VWA"/>
    <property type="match status" value="1"/>
</dbReference>
<gene>
    <name evidence="2" type="ORF">METZ01_LOCUS20425</name>
</gene>
<dbReference type="SUPFAM" id="SSF52317">
    <property type="entry name" value="Class I glutamine amidotransferase-like"/>
    <property type="match status" value="1"/>
</dbReference>
<reference evidence="2" key="1">
    <citation type="submission" date="2018-05" db="EMBL/GenBank/DDBJ databases">
        <authorList>
            <person name="Lanie J.A."/>
            <person name="Ng W.-L."/>
            <person name="Kazmierczak K.M."/>
            <person name="Andrzejewski T.M."/>
            <person name="Davidsen T.M."/>
            <person name="Wayne K.J."/>
            <person name="Tettelin H."/>
            <person name="Glass J.I."/>
            <person name="Rusch D."/>
            <person name="Podicherti R."/>
            <person name="Tsui H.-C.T."/>
            <person name="Winkler M.E."/>
        </authorList>
    </citation>
    <scope>NUCLEOTIDE SEQUENCE</scope>
</reference>
<feature type="non-terminal residue" evidence="2">
    <location>
        <position position="1"/>
    </location>
</feature>